<reference evidence="1" key="1">
    <citation type="submission" date="2024-03" db="EMBL/GenBank/DDBJ databases">
        <title>Whole genome sequecning of epiphytes from Marcgravia umbellata leaves.</title>
        <authorList>
            <person name="Kumar G."/>
            <person name="Savka M.A."/>
        </authorList>
    </citation>
    <scope>NUCLEOTIDE SEQUENCE</scope>
    <source>
        <strain evidence="1">RIT_BL5</strain>
    </source>
</reference>
<sequence length="371" mass="40941">MTTNRNSEYEQALANEAWEKMQARLREEPVNPAWATWEERQATLQEANKEEENSMNNDKPSVFAAEDQPSVLNGQPSVPFAAQASNKQRKRRTVRFVVAAAAAAVIVTAVTPAGNNALASILNTFTMQDAVVVQENEMRNMMQMVYGANDHHETINTYGSFSSKAEGHFDPEMTAEQIRAELGFKPISGPEGETGRLSASIGSKTEMKLNVQEINEALKKLGADHLFPAEADGKTITMTHPASTIYNFGDDEAEWAHLNQSEMPTVEFDPSFPVEETMDAVIHFPYLPEDLRMSLQQAAVSSGRLPLPMYANGQAQSFDVSGVNVTYTFNDSHSRNAFWIKNGQLFEFDAGKDFKGGEAGFLEFVKGLAAQ</sequence>
<proteinExistence type="predicted"/>
<gene>
    <name evidence="1" type="ORF">WKI47_24820</name>
</gene>
<keyword evidence="2" id="KW-1185">Reference proteome</keyword>
<evidence type="ECO:0000313" key="1">
    <source>
        <dbReference type="EMBL" id="MEJ8307146.1"/>
    </source>
</evidence>
<name>A0ACC6PJT7_9BACL</name>
<dbReference type="Proteomes" id="UP001380953">
    <property type="component" value="Unassembled WGS sequence"/>
</dbReference>
<comment type="caution">
    <text evidence="1">The sequence shown here is derived from an EMBL/GenBank/DDBJ whole genome shotgun (WGS) entry which is preliminary data.</text>
</comment>
<accession>A0ACC6PJT7</accession>
<dbReference type="EMBL" id="JBBKAR010000061">
    <property type="protein sequence ID" value="MEJ8307146.1"/>
    <property type="molecule type" value="Genomic_DNA"/>
</dbReference>
<organism evidence="1 2">
    <name type="scientific">Saccharibacillus sacchari</name>
    <dbReference type="NCBI Taxonomy" id="456493"/>
    <lineage>
        <taxon>Bacteria</taxon>
        <taxon>Bacillati</taxon>
        <taxon>Bacillota</taxon>
        <taxon>Bacilli</taxon>
        <taxon>Bacillales</taxon>
        <taxon>Paenibacillaceae</taxon>
        <taxon>Saccharibacillus</taxon>
    </lineage>
</organism>
<protein>
    <submittedName>
        <fullName evidence="1">Uncharacterized protein</fullName>
    </submittedName>
</protein>
<evidence type="ECO:0000313" key="2">
    <source>
        <dbReference type="Proteomes" id="UP001380953"/>
    </source>
</evidence>